<name>A0A7W7M6U3_9ACTN</name>
<dbReference type="Gene3D" id="2.60.40.290">
    <property type="match status" value="1"/>
</dbReference>
<dbReference type="GO" id="GO:0030247">
    <property type="term" value="F:polysaccharide binding"/>
    <property type="evidence" value="ECO:0007669"/>
    <property type="project" value="UniProtKB-UniRule"/>
</dbReference>
<evidence type="ECO:0000313" key="3">
    <source>
        <dbReference type="EMBL" id="MBB4739128.1"/>
    </source>
</evidence>
<dbReference type="SMART" id="SM00637">
    <property type="entry name" value="CBD_II"/>
    <property type="match status" value="1"/>
</dbReference>
<dbReference type="GO" id="GO:0004553">
    <property type="term" value="F:hydrolase activity, hydrolyzing O-glycosyl compounds"/>
    <property type="evidence" value="ECO:0007669"/>
    <property type="project" value="InterPro"/>
</dbReference>
<reference evidence="3 4" key="1">
    <citation type="submission" date="2020-08" db="EMBL/GenBank/DDBJ databases">
        <title>Sequencing the genomes of 1000 actinobacteria strains.</title>
        <authorList>
            <person name="Klenk H.-P."/>
        </authorList>
    </citation>
    <scope>NUCLEOTIDE SEQUENCE [LARGE SCALE GENOMIC DNA]</scope>
    <source>
        <strain evidence="3 4">DSM 45809</strain>
    </source>
</reference>
<dbReference type="Pfam" id="PF00553">
    <property type="entry name" value="CBM_2"/>
    <property type="match status" value="1"/>
</dbReference>
<dbReference type="Proteomes" id="UP000546162">
    <property type="component" value="Unassembled WGS sequence"/>
</dbReference>
<dbReference type="InterPro" id="IPR008965">
    <property type="entry name" value="CBM2/CBM3_carb-bd_dom_sf"/>
</dbReference>
<dbReference type="InterPro" id="IPR012291">
    <property type="entry name" value="CBM2_carb-bd_dom_sf"/>
</dbReference>
<proteinExistence type="predicted"/>
<dbReference type="GO" id="GO:0005975">
    <property type="term" value="P:carbohydrate metabolic process"/>
    <property type="evidence" value="ECO:0007669"/>
    <property type="project" value="InterPro"/>
</dbReference>
<dbReference type="EMBL" id="JACHNB010000001">
    <property type="protein sequence ID" value="MBB4739128.1"/>
    <property type="molecule type" value="Genomic_DNA"/>
</dbReference>
<accession>A0A7W7M6U3</accession>
<comment type="caution">
    <text evidence="3">The sequence shown here is derived from an EMBL/GenBank/DDBJ whole genome shotgun (WGS) entry which is preliminary data.</text>
</comment>
<organism evidence="3 4">
    <name type="scientific">Actinoplanes octamycinicus</name>
    <dbReference type="NCBI Taxonomy" id="135948"/>
    <lineage>
        <taxon>Bacteria</taxon>
        <taxon>Bacillati</taxon>
        <taxon>Actinomycetota</taxon>
        <taxon>Actinomycetes</taxon>
        <taxon>Micromonosporales</taxon>
        <taxon>Micromonosporaceae</taxon>
        <taxon>Actinoplanes</taxon>
    </lineage>
</organism>
<dbReference type="InterPro" id="IPR001919">
    <property type="entry name" value="CBD2"/>
</dbReference>
<protein>
    <recommendedName>
        <fullName evidence="2">CBM2 domain-containing protein</fullName>
    </recommendedName>
</protein>
<dbReference type="AlphaFoldDB" id="A0A7W7M6U3"/>
<evidence type="ECO:0000256" key="1">
    <source>
        <dbReference type="SAM" id="MobiDB-lite"/>
    </source>
</evidence>
<feature type="region of interest" description="Disordered" evidence="1">
    <location>
        <begin position="57"/>
        <end position="123"/>
    </location>
</feature>
<dbReference type="PROSITE" id="PS51173">
    <property type="entry name" value="CBM2"/>
    <property type="match status" value="1"/>
</dbReference>
<feature type="compositionally biased region" description="Low complexity" evidence="1">
    <location>
        <begin position="70"/>
        <end position="114"/>
    </location>
</feature>
<dbReference type="SUPFAM" id="SSF49384">
    <property type="entry name" value="Carbohydrate-binding domain"/>
    <property type="match status" value="1"/>
</dbReference>
<gene>
    <name evidence="3" type="ORF">BJY16_002587</name>
</gene>
<evidence type="ECO:0000313" key="4">
    <source>
        <dbReference type="Proteomes" id="UP000546162"/>
    </source>
</evidence>
<keyword evidence="4" id="KW-1185">Reference proteome</keyword>
<sequence>MSKHRDRQFFIARSVLGLAAAVLVGLVGFIAVRAGGPAEADDTPVIVQPSANLRAAESTTAPRLSGSPVATATPSRPVSPSASASSSASPSKSSASPAPSKTSKSPKPSPSRTTVPPPAPQDLSVTYSTVSSWDRAFVASLQITNKGTQAHEATITLTYPSPVSIGGTWNARGTSSGNTITLSGIQVGPGRSITVGFQSGKGTADRIKPTGCTVVGGSCSVS</sequence>
<feature type="domain" description="CBM2" evidence="2">
    <location>
        <begin position="116"/>
        <end position="222"/>
    </location>
</feature>
<dbReference type="RefSeq" id="WP_185039704.1">
    <property type="nucleotide sequence ID" value="NZ_BAABFG010000005.1"/>
</dbReference>
<evidence type="ECO:0000259" key="2">
    <source>
        <dbReference type="PROSITE" id="PS51173"/>
    </source>
</evidence>